<keyword evidence="3" id="KW-0050">Antiport</keyword>
<dbReference type="AlphaFoldDB" id="A0A494YZX9"/>
<reference evidence="9 10" key="1">
    <citation type="journal article" date="2015" name="Antonie Van Leeuwenhoek">
        <title>Oceanobacillus bengalensis sp. nov., a bacterium isolated from seawater of the Bay of Bengal.</title>
        <authorList>
            <person name="Yongchang O."/>
            <person name="Xiang W."/>
            <person name="Wang G."/>
        </authorList>
    </citation>
    <scope>NUCLEOTIDE SEQUENCE [LARGE SCALE GENOMIC DNA]</scope>
    <source>
        <strain evidence="9 10">MCCC 1K00260</strain>
    </source>
</reference>
<dbReference type="PANTHER" id="PTHR34584">
    <property type="entry name" value="NA(+)/H(+) ANTIPORTER SUBUNIT E1"/>
    <property type="match status" value="1"/>
</dbReference>
<dbReference type="InterPro" id="IPR002758">
    <property type="entry name" value="Cation_antiport_E"/>
</dbReference>
<evidence type="ECO:0000256" key="1">
    <source>
        <dbReference type="ARBA" id="ARBA00004651"/>
    </source>
</evidence>
<feature type="transmembrane region" description="Helical" evidence="8">
    <location>
        <begin position="24"/>
        <end position="44"/>
    </location>
</feature>
<evidence type="ECO:0000313" key="10">
    <source>
        <dbReference type="Proteomes" id="UP000281813"/>
    </source>
</evidence>
<evidence type="ECO:0000256" key="6">
    <source>
        <dbReference type="ARBA" id="ARBA00022989"/>
    </source>
</evidence>
<evidence type="ECO:0000256" key="3">
    <source>
        <dbReference type="ARBA" id="ARBA00022449"/>
    </source>
</evidence>
<dbReference type="NCBIfam" id="NF006517">
    <property type="entry name" value="PRK08965.1-1"/>
    <property type="match status" value="1"/>
</dbReference>
<proteinExistence type="inferred from homology"/>
<keyword evidence="7 8" id="KW-0472">Membrane</keyword>
<protein>
    <submittedName>
        <fullName evidence="9">Na+/H+ antiporter subunit E</fullName>
    </submittedName>
</protein>
<sequence length="160" mass="18497">MPGQFIINIFIAFLWVLIQDEDQFYVTTFVTGYIVGIGIVYLTHRLFGQRFYLSRLFAVVKLILLFNSELFQSSYQVLKQILSPKIKIQPGIFRYETKLRGEWEVPLLAMLLILTPGSVVIEVTPEGDAFYVHAIDVNESKENLLKSLDKFEKAIMEVTR</sequence>
<dbReference type="GO" id="GO:0008324">
    <property type="term" value="F:monoatomic cation transmembrane transporter activity"/>
    <property type="evidence" value="ECO:0007669"/>
    <property type="project" value="InterPro"/>
</dbReference>
<dbReference type="RefSeq" id="WP_121130708.1">
    <property type="nucleotide sequence ID" value="NZ_JBHUFK010000062.1"/>
</dbReference>
<dbReference type="GO" id="GO:0015297">
    <property type="term" value="F:antiporter activity"/>
    <property type="evidence" value="ECO:0007669"/>
    <property type="project" value="UniProtKB-KW"/>
</dbReference>
<evidence type="ECO:0000256" key="8">
    <source>
        <dbReference type="SAM" id="Phobius"/>
    </source>
</evidence>
<dbReference type="PIRSF" id="PIRSF019239">
    <property type="entry name" value="MrpE"/>
    <property type="match status" value="1"/>
</dbReference>
<evidence type="ECO:0000256" key="5">
    <source>
        <dbReference type="ARBA" id="ARBA00022692"/>
    </source>
</evidence>
<comment type="subcellular location">
    <subcellularLocation>
        <location evidence="1">Cell membrane</location>
        <topology evidence="1">Multi-pass membrane protein</topology>
    </subcellularLocation>
</comment>
<name>A0A494YZX9_9BACI</name>
<keyword evidence="5 8" id="KW-0812">Transmembrane</keyword>
<keyword evidence="6 8" id="KW-1133">Transmembrane helix</keyword>
<accession>A0A494YZX9</accession>
<comment type="similarity">
    <text evidence="2">Belongs to the CPA3 antiporters (TC 2.A.63) subunit E family.</text>
</comment>
<comment type="caution">
    <text evidence="9">The sequence shown here is derived from an EMBL/GenBank/DDBJ whole genome shotgun (WGS) entry which is preliminary data.</text>
</comment>
<keyword evidence="4" id="KW-1003">Cell membrane</keyword>
<gene>
    <name evidence="9" type="ORF">D8M05_08655</name>
</gene>
<organism evidence="9 10">
    <name type="scientific">Oceanobacillus bengalensis</name>
    <dbReference type="NCBI Taxonomy" id="1435466"/>
    <lineage>
        <taxon>Bacteria</taxon>
        <taxon>Bacillati</taxon>
        <taxon>Bacillota</taxon>
        <taxon>Bacilli</taxon>
        <taxon>Bacillales</taxon>
        <taxon>Bacillaceae</taxon>
        <taxon>Oceanobacillus</taxon>
    </lineage>
</organism>
<dbReference type="GO" id="GO:0005886">
    <property type="term" value="C:plasma membrane"/>
    <property type="evidence" value="ECO:0007669"/>
    <property type="project" value="UniProtKB-SubCell"/>
</dbReference>
<dbReference type="Pfam" id="PF01899">
    <property type="entry name" value="MNHE"/>
    <property type="match status" value="1"/>
</dbReference>
<evidence type="ECO:0000256" key="2">
    <source>
        <dbReference type="ARBA" id="ARBA00006228"/>
    </source>
</evidence>
<dbReference type="PANTHER" id="PTHR34584:SF1">
    <property type="entry name" value="NA(+)_H(+) ANTIPORTER SUBUNIT E1"/>
    <property type="match status" value="1"/>
</dbReference>
<dbReference type="Proteomes" id="UP000281813">
    <property type="component" value="Unassembled WGS sequence"/>
</dbReference>
<dbReference type="OrthoDB" id="9800498at2"/>
<evidence type="ECO:0000313" key="9">
    <source>
        <dbReference type="EMBL" id="RKQ15820.1"/>
    </source>
</evidence>
<evidence type="ECO:0000256" key="4">
    <source>
        <dbReference type="ARBA" id="ARBA00022475"/>
    </source>
</evidence>
<dbReference type="EMBL" id="RBZO01000011">
    <property type="protein sequence ID" value="RKQ15820.1"/>
    <property type="molecule type" value="Genomic_DNA"/>
</dbReference>
<keyword evidence="10" id="KW-1185">Reference proteome</keyword>
<evidence type="ECO:0000256" key="7">
    <source>
        <dbReference type="ARBA" id="ARBA00023136"/>
    </source>
</evidence>
<keyword evidence="3" id="KW-0813">Transport</keyword>